<proteinExistence type="inferred from homology"/>
<dbReference type="InterPro" id="IPR043502">
    <property type="entry name" value="DNA/RNA_pol_sf"/>
</dbReference>
<dbReference type="AlphaFoldDB" id="A0A2G5NWJ0"/>
<comment type="similarity">
    <text evidence="8">Belongs to the bacterial reverse transcriptase family.</text>
</comment>
<dbReference type="NCBIfam" id="NF038237">
    <property type="entry name" value="retron_Ec67_fus"/>
    <property type="match status" value="1"/>
</dbReference>
<sequence length="608" mass="71701">MNYNFIVDKQSFCNELGISVGLLNYLLYSNKENGIESFYINFSVPKKNGEERRIHAPNEQLKFVQKKVQELLQIRNDELFAKLNVENKIVHGFVPGKNIITNARKHRNKKIVINIDIQDFFESLHFGRVKGFFEKDKFFGLPKEVALIIAQLTCYKGHLPQGAPTSPIISNLIAKILDIRMLKMCKKYNLDYTRYADDMTFSTNKYLTTKQLEKLLKDLEKVISNSGFSINNKKTRIQQNNLRQDVTGITVNEKLNVNKEYIKKTRAMAHNLYCNNEFYIENEKGTLDQLEGRFSFINQLDKFNNNISKTKSVEYNLIKNQKNFSYISTYQKKVNTKSDQFFKQLNSREQEYQKFIFFKLFYGNPKPLIITEGKTDIKYLKAALKSLHKEYPGLVEKQGDKYIYKVSFLDKSSRKNKKISKLQYFLNISEHGGDVMKNIFSYYDVQNNYYPSYYDYFDELRNFTGANKPVILFFDNEVDRRKKDSPVKSFIKHAKISSKVDEFKKNKKIHITKNLYLLTHSLEEGALEGEIEDLFDEDVLNHEINGKIFSRKDEEETNKYGKEIFSKYVYSNFQNINFHNFKQILDDIVYIIEIYEMSKKNRKKVVTE</sequence>
<evidence type="ECO:0000256" key="2">
    <source>
        <dbReference type="ARBA" id="ARBA00022679"/>
    </source>
</evidence>
<dbReference type="GO" id="GO:0046872">
    <property type="term" value="F:metal ion binding"/>
    <property type="evidence" value="ECO:0007669"/>
    <property type="project" value="UniProtKB-KW"/>
</dbReference>
<evidence type="ECO:0000256" key="6">
    <source>
        <dbReference type="ARBA" id="ARBA00022918"/>
    </source>
</evidence>
<dbReference type="PANTHER" id="PTHR34047">
    <property type="entry name" value="NUCLEAR INTRON MATURASE 1, MITOCHONDRIAL-RELATED"/>
    <property type="match status" value="1"/>
</dbReference>
<dbReference type="Pfam" id="PF00078">
    <property type="entry name" value="RVT_1"/>
    <property type="match status" value="1"/>
</dbReference>
<dbReference type="RefSeq" id="WP_099577166.1">
    <property type="nucleotide sequence ID" value="NZ_MJBI02000011.1"/>
</dbReference>
<evidence type="ECO:0000256" key="8">
    <source>
        <dbReference type="ARBA" id="ARBA00034120"/>
    </source>
</evidence>
<dbReference type="EMBL" id="MJBI02000011">
    <property type="protein sequence ID" value="RAI79061.1"/>
    <property type="molecule type" value="Genomic_DNA"/>
</dbReference>
<name>A0A2G5NWJ0_9STAP</name>
<evidence type="ECO:0000313" key="11">
    <source>
        <dbReference type="EMBL" id="RAI79061.1"/>
    </source>
</evidence>
<evidence type="ECO:0000256" key="1">
    <source>
        <dbReference type="ARBA" id="ARBA00012493"/>
    </source>
</evidence>
<keyword evidence="3" id="KW-0548">Nucleotidyltransferase</keyword>
<evidence type="ECO:0000256" key="5">
    <source>
        <dbReference type="ARBA" id="ARBA00022842"/>
    </source>
</evidence>
<dbReference type="EC" id="2.7.7.49" evidence="1"/>
<dbReference type="GO" id="GO:0003723">
    <property type="term" value="F:RNA binding"/>
    <property type="evidence" value="ECO:0007669"/>
    <property type="project" value="InterPro"/>
</dbReference>
<dbReference type="SUPFAM" id="SSF56672">
    <property type="entry name" value="DNA/RNA polymerases"/>
    <property type="match status" value="1"/>
</dbReference>
<dbReference type="InterPro" id="IPR051083">
    <property type="entry name" value="GrpII_Intron_Splice-Mob/Def"/>
</dbReference>
<dbReference type="GO" id="GO:0051607">
    <property type="term" value="P:defense response to virus"/>
    <property type="evidence" value="ECO:0007669"/>
    <property type="project" value="UniProtKB-KW"/>
</dbReference>
<dbReference type="PANTHER" id="PTHR34047:SF7">
    <property type="entry name" value="RNA-DIRECTED DNA POLYMERASE"/>
    <property type="match status" value="1"/>
</dbReference>
<keyword evidence="2" id="KW-0808">Transferase</keyword>
<evidence type="ECO:0000259" key="10">
    <source>
        <dbReference type="PROSITE" id="PS50878"/>
    </source>
</evidence>
<evidence type="ECO:0000256" key="3">
    <source>
        <dbReference type="ARBA" id="ARBA00022695"/>
    </source>
</evidence>
<keyword evidence="12" id="KW-1185">Reference proteome</keyword>
<gene>
    <name evidence="11" type="ORF">BFS35_012655</name>
</gene>
<protein>
    <recommendedName>
        <fullName evidence="1">RNA-directed DNA polymerase</fullName>
        <ecNumber evidence="1">2.7.7.49</ecNumber>
    </recommendedName>
</protein>
<evidence type="ECO:0000256" key="9">
    <source>
        <dbReference type="ARBA" id="ARBA00048173"/>
    </source>
</evidence>
<accession>A0A2G5NWJ0</accession>
<evidence type="ECO:0000313" key="12">
    <source>
        <dbReference type="Proteomes" id="UP000229523"/>
    </source>
</evidence>
<dbReference type="InterPro" id="IPR000477">
    <property type="entry name" value="RT_dom"/>
</dbReference>
<feature type="domain" description="Reverse transcriptase" evidence="10">
    <location>
        <begin position="25"/>
        <end position="251"/>
    </location>
</feature>
<dbReference type="GO" id="GO:0003964">
    <property type="term" value="F:RNA-directed DNA polymerase activity"/>
    <property type="evidence" value="ECO:0007669"/>
    <property type="project" value="UniProtKB-KW"/>
</dbReference>
<dbReference type="PROSITE" id="PS50878">
    <property type="entry name" value="RT_POL"/>
    <property type="match status" value="1"/>
</dbReference>
<dbReference type="PRINTS" id="PR00866">
    <property type="entry name" value="RNADNAPOLMS"/>
</dbReference>
<keyword evidence="7" id="KW-0051">Antiviral defense</keyword>
<dbReference type="InterPro" id="IPR000123">
    <property type="entry name" value="Reverse_transcriptase_msDNA"/>
</dbReference>
<keyword evidence="5" id="KW-0460">Magnesium</keyword>
<keyword evidence="6 11" id="KW-0695">RNA-directed DNA polymerase</keyword>
<keyword evidence="4" id="KW-0479">Metal-binding</keyword>
<organism evidence="11 12">
    <name type="scientific">Macrococcoides goetzii</name>
    <dbReference type="NCBI Taxonomy" id="1891097"/>
    <lineage>
        <taxon>Bacteria</taxon>
        <taxon>Bacillati</taxon>
        <taxon>Bacillota</taxon>
        <taxon>Bacilli</taxon>
        <taxon>Bacillales</taxon>
        <taxon>Staphylococcaceae</taxon>
        <taxon>Macrococcoides</taxon>
    </lineage>
</organism>
<dbReference type="Proteomes" id="UP000229523">
    <property type="component" value="Unassembled WGS sequence"/>
</dbReference>
<evidence type="ECO:0000256" key="4">
    <source>
        <dbReference type="ARBA" id="ARBA00022723"/>
    </source>
</evidence>
<evidence type="ECO:0000256" key="7">
    <source>
        <dbReference type="ARBA" id="ARBA00023118"/>
    </source>
</evidence>
<dbReference type="CDD" id="cd03487">
    <property type="entry name" value="RT_Bac_retron_II"/>
    <property type="match status" value="1"/>
</dbReference>
<dbReference type="InterPro" id="IPR053543">
    <property type="entry name" value="Bacterial_RT"/>
</dbReference>
<comment type="catalytic activity">
    <reaction evidence="9">
        <text>DNA(n) + a 2'-deoxyribonucleoside 5'-triphosphate = DNA(n+1) + diphosphate</text>
        <dbReference type="Rhea" id="RHEA:22508"/>
        <dbReference type="Rhea" id="RHEA-COMP:17339"/>
        <dbReference type="Rhea" id="RHEA-COMP:17340"/>
        <dbReference type="ChEBI" id="CHEBI:33019"/>
        <dbReference type="ChEBI" id="CHEBI:61560"/>
        <dbReference type="ChEBI" id="CHEBI:173112"/>
        <dbReference type="EC" id="2.7.7.49"/>
    </reaction>
</comment>
<reference evidence="11 12" key="1">
    <citation type="journal article" date="2018" name="Front. Microbiol.">
        <title>Description and Comparative Genomics of Macrococcus caseolyticus subsp. hominis subsp. nov., Macrococcus goetzii sp. nov., Macrococcus epidermidis sp. nov., and Macrococcus bohemicus sp. nov., Novel Macrococci From Human Clinical Material With Virulence Potential and Suspected Uptake of Foreign DNA by Natural Transformation.</title>
        <authorList>
            <person name="Maslanova I."/>
            <person name="Wertheimer Z."/>
            <person name="Sedlacek I."/>
            <person name="Svec P."/>
            <person name="Indrakova A."/>
            <person name="Kovarovic V."/>
            <person name="Schumann P."/>
            <person name="Sproer C."/>
            <person name="Kralova S."/>
            <person name="Sedo O."/>
            <person name="Kristofova L."/>
            <person name="Vrbovska V."/>
            <person name="Fuzik T."/>
            <person name="Petras P."/>
            <person name="Zdrahal Z."/>
            <person name="Ruzickova V."/>
            <person name="Doskar J."/>
            <person name="Pantucek R."/>
        </authorList>
    </citation>
    <scope>NUCLEOTIDE SEQUENCE [LARGE SCALE GENOMIC DNA]</scope>
    <source>
        <strain evidence="11 12">CCM 4927</strain>
    </source>
</reference>
<comment type="caution">
    <text evidence="11">The sequence shown here is derived from an EMBL/GenBank/DDBJ whole genome shotgun (WGS) entry which is preliminary data.</text>
</comment>